<reference evidence="1 2" key="1">
    <citation type="submission" date="2016-03" db="EMBL/GenBank/DDBJ databases">
        <title>Whole genome sequencing of Grifola frondosa 9006-11.</title>
        <authorList>
            <person name="Min B."/>
            <person name="Park H."/>
            <person name="Kim J.-G."/>
            <person name="Cho H."/>
            <person name="Oh Y.-L."/>
            <person name="Kong W.-S."/>
            <person name="Choi I.-G."/>
        </authorList>
    </citation>
    <scope>NUCLEOTIDE SEQUENCE [LARGE SCALE GENOMIC DNA]</scope>
    <source>
        <strain evidence="1 2">9006-11</strain>
    </source>
</reference>
<evidence type="ECO:0000313" key="2">
    <source>
        <dbReference type="Proteomes" id="UP000092993"/>
    </source>
</evidence>
<dbReference type="EMBL" id="LUGG01000001">
    <property type="protein sequence ID" value="OBZ79597.1"/>
    <property type="molecule type" value="Genomic_DNA"/>
</dbReference>
<dbReference type="AlphaFoldDB" id="A0A1C7MSB0"/>
<organism evidence="1 2">
    <name type="scientific">Grifola frondosa</name>
    <name type="common">Maitake</name>
    <name type="synonym">Polyporus frondosus</name>
    <dbReference type="NCBI Taxonomy" id="5627"/>
    <lineage>
        <taxon>Eukaryota</taxon>
        <taxon>Fungi</taxon>
        <taxon>Dikarya</taxon>
        <taxon>Basidiomycota</taxon>
        <taxon>Agaricomycotina</taxon>
        <taxon>Agaricomycetes</taxon>
        <taxon>Polyporales</taxon>
        <taxon>Grifolaceae</taxon>
        <taxon>Grifola</taxon>
    </lineage>
</organism>
<sequence length="82" mass="9560">MVDLIVVTFVYVEKSEGKLRLLVQPLVVVFAGIPGEGIWLVKDLAQKHLKTGVGWYKTSFRDRYKEKSIMYGRLGRTRRQYQ</sequence>
<name>A0A1C7MSB0_GRIFR</name>
<dbReference type="Proteomes" id="UP000092993">
    <property type="component" value="Unassembled WGS sequence"/>
</dbReference>
<protein>
    <submittedName>
        <fullName evidence="1">Uncharacterized protein</fullName>
    </submittedName>
</protein>
<comment type="caution">
    <text evidence="1">The sequence shown here is derived from an EMBL/GenBank/DDBJ whole genome shotgun (WGS) entry which is preliminary data.</text>
</comment>
<evidence type="ECO:0000313" key="1">
    <source>
        <dbReference type="EMBL" id="OBZ79597.1"/>
    </source>
</evidence>
<accession>A0A1C7MSB0</accession>
<gene>
    <name evidence="1" type="ORF">A0H81_00634</name>
</gene>
<keyword evidence="2" id="KW-1185">Reference proteome</keyword>
<proteinExistence type="predicted"/>